<dbReference type="GO" id="GO:0022857">
    <property type="term" value="F:transmembrane transporter activity"/>
    <property type="evidence" value="ECO:0007669"/>
    <property type="project" value="TreeGrafter"/>
</dbReference>
<accession>A0A1G7LZU5</accession>
<evidence type="ECO:0000256" key="5">
    <source>
        <dbReference type="ARBA" id="ARBA00023136"/>
    </source>
</evidence>
<keyword evidence="3 6" id="KW-0812">Transmembrane</keyword>
<keyword evidence="2" id="KW-1003">Cell membrane</keyword>
<feature type="transmembrane region" description="Helical" evidence="6">
    <location>
        <begin position="331"/>
        <end position="356"/>
    </location>
</feature>
<dbReference type="PANTHER" id="PTHR30572:SF18">
    <property type="entry name" value="ABC-TYPE MACROLIDE FAMILY EXPORT SYSTEM PERMEASE COMPONENT 2"/>
    <property type="match status" value="1"/>
</dbReference>
<keyword evidence="4 6" id="KW-1133">Transmembrane helix</keyword>
<dbReference type="OrthoDB" id="5933722at2"/>
<evidence type="ECO:0000259" key="8">
    <source>
        <dbReference type="Pfam" id="PF12704"/>
    </source>
</evidence>
<dbReference type="InterPro" id="IPR050250">
    <property type="entry name" value="Macrolide_Exporter_MacB"/>
</dbReference>
<organism evidence="9 10">
    <name type="scientific">Dyadobacter soli</name>
    <dbReference type="NCBI Taxonomy" id="659014"/>
    <lineage>
        <taxon>Bacteria</taxon>
        <taxon>Pseudomonadati</taxon>
        <taxon>Bacteroidota</taxon>
        <taxon>Cytophagia</taxon>
        <taxon>Cytophagales</taxon>
        <taxon>Spirosomataceae</taxon>
        <taxon>Dyadobacter</taxon>
    </lineage>
</organism>
<feature type="transmembrane region" description="Helical" evidence="6">
    <location>
        <begin position="283"/>
        <end position="304"/>
    </location>
</feature>
<feature type="transmembrane region" description="Helical" evidence="6">
    <location>
        <begin position="717"/>
        <end position="743"/>
    </location>
</feature>
<evidence type="ECO:0000256" key="3">
    <source>
        <dbReference type="ARBA" id="ARBA00022692"/>
    </source>
</evidence>
<evidence type="ECO:0000256" key="1">
    <source>
        <dbReference type="ARBA" id="ARBA00004651"/>
    </source>
</evidence>
<dbReference type="EMBL" id="FNAN01000011">
    <property type="protein sequence ID" value="SDF55035.1"/>
    <property type="molecule type" value="Genomic_DNA"/>
</dbReference>
<feature type="domain" description="ABC3 transporter permease C-terminal" evidence="7">
    <location>
        <begin position="676"/>
        <end position="790"/>
    </location>
</feature>
<evidence type="ECO:0000259" key="7">
    <source>
        <dbReference type="Pfam" id="PF02687"/>
    </source>
</evidence>
<evidence type="ECO:0000313" key="10">
    <source>
        <dbReference type="Proteomes" id="UP000198748"/>
    </source>
</evidence>
<keyword evidence="10" id="KW-1185">Reference proteome</keyword>
<comment type="subcellular location">
    <subcellularLocation>
        <location evidence="1">Cell membrane</location>
        <topology evidence="1">Multi-pass membrane protein</topology>
    </subcellularLocation>
</comment>
<dbReference type="PANTHER" id="PTHR30572">
    <property type="entry name" value="MEMBRANE COMPONENT OF TRANSPORTER-RELATED"/>
    <property type="match status" value="1"/>
</dbReference>
<evidence type="ECO:0000256" key="6">
    <source>
        <dbReference type="SAM" id="Phobius"/>
    </source>
</evidence>
<dbReference type="Pfam" id="PF12704">
    <property type="entry name" value="MacB_PCD"/>
    <property type="match status" value="2"/>
</dbReference>
<name>A0A1G7LZU5_9BACT</name>
<gene>
    <name evidence="9" type="ORF">SAMN04487996_111123</name>
</gene>
<evidence type="ECO:0000256" key="2">
    <source>
        <dbReference type="ARBA" id="ARBA00022475"/>
    </source>
</evidence>
<feature type="transmembrane region" description="Helical" evidence="6">
    <location>
        <begin position="673"/>
        <end position="696"/>
    </location>
</feature>
<feature type="transmembrane region" description="Helical" evidence="6">
    <location>
        <begin position="376"/>
        <end position="403"/>
    </location>
</feature>
<evidence type="ECO:0000256" key="4">
    <source>
        <dbReference type="ARBA" id="ARBA00022989"/>
    </source>
</evidence>
<protein>
    <submittedName>
        <fullName evidence="9">ABC-type antimicrobial peptide transport system, permease component</fullName>
    </submittedName>
</protein>
<reference evidence="10" key="1">
    <citation type="submission" date="2016-10" db="EMBL/GenBank/DDBJ databases">
        <authorList>
            <person name="Varghese N."/>
            <person name="Submissions S."/>
        </authorList>
    </citation>
    <scope>NUCLEOTIDE SEQUENCE [LARGE SCALE GENOMIC DNA]</scope>
    <source>
        <strain evidence="10">DSM 25329</strain>
    </source>
</reference>
<feature type="domain" description="MacB-like periplasmic core" evidence="8">
    <location>
        <begin position="474"/>
        <end position="597"/>
    </location>
</feature>
<proteinExistence type="predicted"/>
<sequence>MIYSYIKTCFRTLLRHKLFTMINIIGLSVSMAVGLLVIAFVFDLASYDDFHENNGKIYRVISTFQQKGQKPVNYASASLAAGRKIRETVSGIDHVTILRPGFGENILAGEKTVPLNGLFADESFFNIFTFPLLQGDPATALKKPYTLVLTEKTSKKLFGSANALGRSVKVGSDNYVVTGVMKDIPKLSHLRFEALASFASADKSRDPDFLSWKNIYQNYVYISVAEKSDLRTIQASLNGISHAGNLTVDVGQIFLGVQQLKQIVFNSSGISVTNELGPVMNTLAIWVLIGLAVLVILSACFNYTNLSIARSLRRTREVGVRKMSGALTRHVIAQFLVESVIISLLSLTLAFLLFLLLRREFLALDFSIENMVSLKLSPIVSLGFVALGIFVGILAGITPAIFFSRIDLATVLKTSSSLRLFRHINPRKALIVSQYTLSITFIATTIIGYGQYRNFVDFDLGFNTKNKLNIKLQGNNAELLIKELSELPQVSSLSQSMLVMGLGNIYTGQVKHKSSSDSAMVWMNFIDSQYLKMHGHTLLAGEDFTPRSDQAEESEIIVTRQLLPKFGMDEKEPGKALGEVLNIEGKNLAIIGVIEDFHYETVEDQVEPVILRNITRNGGGYLTARIETEDWPQTLDAVENAWQKVDKTHPLEATLYDDQIEKAYSPFSIMIKIIGFLAFLTVCIASLGLFGMVVFTTETRLKEISIRKVLGASESSLILLLSRNFLVMLLLAALIALPATYFFFDKIVLVNFAYRKAVSASELLISLFLVVVLAFAMIGSQTFKTARTNPSKVLKAD</sequence>
<feature type="domain" description="ABC3 transporter permease C-terminal" evidence="7">
    <location>
        <begin position="291"/>
        <end position="407"/>
    </location>
</feature>
<evidence type="ECO:0000313" key="9">
    <source>
        <dbReference type="EMBL" id="SDF55035.1"/>
    </source>
</evidence>
<feature type="domain" description="MacB-like periplasmic core" evidence="8">
    <location>
        <begin position="20"/>
        <end position="238"/>
    </location>
</feature>
<dbReference type="InterPro" id="IPR025857">
    <property type="entry name" value="MacB_PCD"/>
</dbReference>
<feature type="transmembrane region" description="Helical" evidence="6">
    <location>
        <begin position="763"/>
        <end position="783"/>
    </location>
</feature>
<feature type="transmembrane region" description="Helical" evidence="6">
    <location>
        <begin position="21"/>
        <end position="42"/>
    </location>
</feature>
<dbReference type="GO" id="GO:0005886">
    <property type="term" value="C:plasma membrane"/>
    <property type="evidence" value="ECO:0007669"/>
    <property type="project" value="UniProtKB-SubCell"/>
</dbReference>
<dbReference type="Proteomes" id="UP000198748">
    <property type="component" value="Unassembled WGS sequence"/>
</dbReference>
<dbReference type="InterPro" id="IPR003838">
    <property type="entry name" value="ABC3_permease_C"/>
</dbReference>
<keyword evidence="5 6" id="KW-0472">Membrane</keyword>
<dbReference type="STRING" id="659014.SAMN04487996_111123"/>
<dbReference type="Pfam" id="PF02687">
    <property type="entry name" value="FtsX"/>
    <property type="match status" value="2"/>
</dbReference>
<dbReference type="AlphaFoldDB" id="A0A1G7LZU5"/>
<feature type="transmembrane region" description="Helical" evidence="6">
    <location>
        <begin position="429"/>
        <end position="450"/>
    </location>
</feature>